<dbReference type="GO" id="GO:0006325">
    <property type="term" value="P:chromatin organization"/>
    <property type="evidence" value="ECO:0007669"/>
    <property type="project" value="UniProtKB-KW"/>
</dbReference>
<evidence type="ECO:0008006" key="14">
    <source>
        <dbReference type="Google" id="ProtNLM"/>
    </source>
</evidence>
<dbReference type="InterPro" id="IPR013083">
    <property type="entry name" value="Znf_RING/FYVE/PHD"/>
</dbReference>
<dbReference type="EMBL" id="ML977321">
    <property type="protein sequence ID" value="KAF2116267.1"/>
    <property type="molecule type" value="Genomic_DNA"/>
</dbReference>
<feature type="binding site" evidence="8">
    <location>
        <position position="647"/>
    </location>
    <ligand>
        <name>Zn(2+)</name>
        <dbReference type="ChEBI" id="CHEBI:29105"/>
        <label>1</label>
    </ligand>
</feature>
<dbReference type="SMART" id="SM01408">
    <property type="entry name" value="ING"/>
    <property type="match status" value="1"/>
</dbReference>
<dbReference type="OrthoDB" id="5411773at2759"/>
<evidence type="ECO:0000259" key="11">
    <source>
        <dbReference type="SMART" id="SM01408"/>
    </source>
</evidence>
<feature type="compositionally biased region" description="Basic and acidic residues" evidence="9">
    <location>
        <begin position="505"/>
        <end position="521"/>
    </location>
</feature>
<feature type="region of interest" description="Disordered" evidence="9">
    <location>
        <begin position="356"/>
        <end position="404"/>
    </location>
</feature>
<evidence type="ECO:0000256" key="4">
    <source>
        <dbReference type="ARBA" id="ARBA00022771"/>
    </source>
</evidence>
<feature type="region of interest" description="Disordered" evidence="9">
    <location>
        <begin position="420"/>
        <end position="635"/>
    </location>
</feature>
<feature type="binding site" evidence="8">
    <location>
        <position position="658"/>
    </location>
    <ligand>
        <name>Zn(2+)</name>
        <dbReference type="ChEBI" id="CHEBI:29105"/>
        <label>2</label>
    </ligand>
</feature>
<dbReference type="SMART" id="SM00249">
    <property type="entry name" value="PHD"/>
    <property type="match status" value="1"/>
</dbReference>
<dbReference type="InterPro" id="IPR001965">
    <property type="entry name" value="Znf_PHD"/>
</dbReference>
<dbReference type="InterPro" id="IPR028651">
    <property type="entry name" value="ING_fam"/>
</dbReference>
<evidence type="ECO:0000256" key="5">
    <source>
        <dbReference type="ARBA" id="ARBA00022833"/>
    </source>
</evidence>
<comment type="subcellular location">
    <subcellularLocation>
        <location evidence="1">Nucleus</location>
    </subcellularLocation>
</comment>
<feature type="domain" description="Zinc finger PHD-type" evidence="10">
    <location>
        <begin position="644"/>
        <end position="692"/>
    </location>
</feature>
<feature type="compositionally biased region" description="Polar residues" evidence="9">
    <location>
        <begin position="458"/>
        <end position="469"/>
    </location>
</feature>
<feature type="domain" description="Inhibitor of growth protein N-terminal histone-binding" evidence="11">
    <location>
        <begin position="64"/>
        <end position="213"/>
    </location>
</feature>
<evidence type="ECO:0000256" key="7">
    <source>
        <dbReference type="ARBA" id="ARBA00023242"/>
    </source>
</evidence>
<keyword evidence="5 8" id="KW-0862">Zinc</keyword>
<dbReference type="GO" id="GO:0033698">
    <property type="term" value="C:Rpd3L complex"/>
    <property type="evidence" value="ECO:0007669"/>
    <property type="project" value="TreeGrafter"/>
</dbReference>
<feature type="compositionally biased region" description="Low complexity" evidence="9">
    <location>
        <begin position="568"/>
        <end position="583"/>
    </location>
</feature>
<feature type="binding site" evidence="8">
    <location>
        <position position="672"/>
    </location>
    <ligand>
        <name>Zn(2+)</name>
        <dbReference type="ChEBI" id="CHEBI:29105"/>
        <label>1</label>
    </ligand>
</feature>
<evidence type="ECO:0000256" key="9">
    <source>
        <dbReference type="SAM" id="MobiDB-lite"/>
    </source>
</evidence>
<organism evidence="12 13">
    <name type="scientific">Lophiotrema nucula</name>
    <dbReference type="NCBI Taxonomy" id="690887"/>
    <lineage>
        <taxon>Eukaryota</taxon>
        <taxon>Fungi</taxon>
        <taxon>Dikarya</taxon>
        <taxon>Ascomycota</taxon>
        <taxon>Pezizomycotina</taxon>
        <taxon>Dothideomycetes</taxon>
        <taxon>Pleosporomycetidae</taxon>
        <taxon>Pleosporales</taxon>
        <taxon>Lophiotremataceae</taxon>
        <taxon>Lophiotrema</taxon>
    </lineage>
</organism>
<keyword evidence="3 8" id="KW-0479">Metal-binding</keyword>
<dbReference type="PANTHER" id="PTHR10333">
    <property type="entry name" value="INHIBITOR OF GROWTH PROTEIN"/>
    <property type="match status" value="1"/>
</dbReference>
<keyword evidence="13" id="KW-1185">Reference proteome</keyword>
<dbReference type="GO" id="GO:0006355">
    <property type="term" value="P:regulation of DNA-templated transcription"/>
    <property type="evidence" value="ECO:0007669"/>
    <property type="project" value="TreeGrafter"/>
</dbReference>
<keyword evidence="6" id="KW-0156">Chromatin regulator</keyword>
<gene>
    <name evidence="12" type="ORF">BDV96DRAFT_599003</name>
</gene>
<protein>
    <recommendedName>
        <fullName evidence="14">Chromatin modification-related protein</fullName>
    </recommendedName>
</protein>
<dbReference type="InterPro" id="IPR024610">
    <property type="entry name" value="ING_N_histone-binding"/>
</dbReference>
<feature type="region of interest" description="Disordered" evidence="9">
    <location>
        <begin position="1"/>
        <end position="32"/>
    </location>
</feature>
<keyword evidence="4" id="KW-0863">Zinc-finger</keyword>
<dbReference type="InterPro" id="IPR011011">
    <property type="entry name" value="Znf_FYVE_PHD"/>
</dbReference>
<dbReference type="GO" id="GO:0070210">
    <property type="term" value="C:Rpd3L-Expanded complex"/>
    <property type="evidence" value="ECO:0007669"/>
    <property type="project" value="TreeGrafter"/>
</dbReference>
<evidence type="ECO:0000256" key="6">
    <source>
        <dbReference type="ARBA" id="ARBA00022853"/>
    </source>
</evidence>
<dbReference type="Gene3D" id="3.30.40.10">
    <property type="entry name" value="Zinc/RING finger domain, C3HC4 (zinc finger)"/>
    <property type="match status" value="1"/>
</dbReference>
<dbReference type="PANTHER" id="PTHR10333:SF42">
    <property type="entry name" value="INHIBITOR OF GROWTH PROTEIN 5"/>
    <property type="match status" value="1"/>
</dbReference>
<evidence type="ECO:0000313" key="13">
    <source>
        <dbReference type="Proteomes" id="UP000799770"/>
    </source>
</evidence>
<feature type="binding site" evidence="8">
    <location>
        <position position="691"/>
    </location>
    <ligand>
        <name>Zn(2+)</name>
        <dbReference type="ChEBI" id="CHEBI:29105"/>
        <label>2</label>
    </ligand>
</feature>
<feature type="binding site" evidence="8">
    <location>
        <position position="687"/>
    </location>
    <ligand>
        <name>Zn(2+)</name>
        <dbReference type="ChEBI" id="CHEBI:29105"/>
        <label>2</label>
    </ligand>
</feature>
<evidence type="ECO:0000256" key="8">
    <source>
        <dbReference type="PIRSR" id="PIRSR628651-51"/>
    </source>
</evidence>
<accession>A0A6A5ZC16</accession>
<dbReference type="Pfam" id="PF12998">
    <property type="entry name" value="ING"/>
    <property type="match status" value="1"/>
</dbReference>
<dbReference type="SUPFAM" id="SSF57903">
    <property type="entry name" value="FYVE/PHD zinc finger"/>
    <property type="match status" value="1"/>
</dbReference>
<feature type="binding site" evidence="8">
    <location>
        <position position="663"/>
    </location>
    <ligand>
        <name>Zn(2+)</name>
        <dbReference type="ChEBI" id="CHEBI:29105"/>
        <label>2</label>
    </ligand>
</feature>
<feature type="binding site" evidence="8">
    <location>
        <position position="669"/>
    </location>
    <ligand>
        <name>Zn(2+)</name>
        <dbReference type="ChEBI" id="CHEBI:29105"/>
        <label>1</label>
    </ligand>
</feature>
<evidence type="ECO:0000256" key="3">
    <source>
        <dbReference type="ARBA" id="ARBA00022723"/>
    </source>
</evidence>
<feature type="binding site" evidence="8">
    <location>
        <position position="645"/>
    </location>
    <ligand>
        <name>Zn(2+)</name>
        <dbReference type="ChEBI" id="CHEBI:29105"/>
        <label>1</label>
    </ligand>
</feature>
<dbReference type="CDD" id="cd15505">
    <property type="entry name" value="PHD_ING"/>
    <property type="match status" value="1"/>
</dbReference>
<feature type="region of interest" description="Disordered" evidence="9">
    <location>
        <begin position="696"/>
        <end position="715"/>
    </location>
</feature>
<comment type="similarity">
    <text evidence="2">Belongs to the ING family.</text>
</comment>
<dbReference type="AlphaFoldDB" id="A0A6A5ZC16"/>
<dbReference type="Proteomes" id="UP000799770">
    <property type="component" value="Unassembled WGS sequence"/>
</dbReference>
<keyword evidence="7" id="KW-0539">Nucleus</keyword>
<evidence type="ECO:0000256" key="2">
    <source>
        <dbReference type="ARBA" id="ARBA00010210"/>
    </source>
</evidence>
<feature type="compositionally biased region" description="Polar residues" evidence="9">
    <location>
        <begin position="21"/>
        <end position="32"/>
    </location>
</feature>
<dbReference type="GO" id="GO:0008270">
    <property type="term" value="F:zinc ion binding"/>
    <property type="evidence" value="ECO:0007669"/>
    <property type="project" value="UniProtKB-KW"/>
</dbReference>
<evidence type="ECO:0000256" key="1">
    <source>
        <dbReference type="ARBA" id="ARBA00004123"/>
    </source>
</evidence>
<name>A0A6A5ZC16_9PLEO</name>
<evidence type="ECO:0000313" key="12">
    <source>
        <dbReference type="EMBL" id="KAF2116267.1"/>
    </source>
</evidence>
<feature type="region of interest" description="Disordered" evidence="9">
    <location>
        <begin position="284"/>
        <end position="311"/>
    </location>
</feature>
<sequence length="715" mass="76398">MPPAGSRAVATASASDRRQSTRQGRTSVTRPTNYYARSFAGRMAAMGGMDQTPPASNTPGFLPALTHFTQSVDALPKELIKHFGLFKEVDAKIHDPEHVLELLLAEIAQLPITTVAQRNAARSRAEGENGANSNIQVASERHQQLATELFPTDFQDRSPEEQSELYRRQLFFQLRTCIASMLPALEEKMVVLTAARATKDKGLARMNNSYAHLDGEISEEARYGSLNHWAYADKEEKKKGGASHERHRREVVTANNLAAAAQLVHDADSIAAKSEARREAMLAKRNRHQQLDSDFDDRPAKKTHKRKAIQADSDATVGLGIISNGVTTTGKRKKTEKALAAAAAPLMERSLSGALQAAATGGRSGISPRATPSAENSGKRKPRAAPAPAQARKRAPIPTYSPPLASSPLAASFAISKSTGAAAERPVSARARKSSIANSITSAVPEPPPVARRPSSAQSNHQGNSSNVITELEQAAGISRDNNSAKGDSTPKELVDTSAPLETSSLKHEEPEPQEPERMEIDIPPPAPVTTRAGRTSKTATPIVGAFPELPMVRSRSTRNARDGNGTGSNSGPSSENNSTTTGAVSKRGHKKNAQSTNTAALASPALKPTTANPKSGPPSSASSAAPDAEVSDGEVVDEDAERFCFCNEVSYGQMVACDNENCPREWFHLACVNLEKAPNSRQKWFCTDDCKREAEEAKQGKGKAKGGRPGSSRQ</sequence>
<reference evidence="12" key="1">
    <citation type="journal article" date="2020" name="Stud. Mycol.">
        <title>101 Dothideomycetes genomes: a test case for predicting lifestyles and emergence of pathogens.</title>
        <authorList>
            <person name="Haridas S."/>
            <person name="Albert R."/>
            <person name="Binder M."/>
            <person name="Bloem J."/>
            <person name="Labutti K."/>
            <person name="Salamov A."/>
            <person name="Andreopoulos B."/>
            <person name="Baker S."/>
            <person name="Barry K."/>
            <person name="Bills G."/>
            <person name="Bluhm B."/>
            <person name="Cannon C."/>
            <person name="Castanera R."/>
            <person name="Culley D."/>
            <person name="Daum C."/>
            <person name="Ezra D."/>
            <person name="Gonzalez J."/>
            <person name="Henrissat B."/>
            <person name="Kuo A."/>
            <person name="Liang C."/>
            <person name="Lipzen A."/>
            <person name="Lutzoni F."/>
            <person name="Magnuson J."/>
            <person name="Mondo S."/>
            <person name="Nolan M."/>
            <person name="Ohm R."/>
            <person name="Pangilinan J."/>
            <person name="Park H.-J."/>
            <person name="Ramirez L."/>
            <person name="Alfaro M."/>
            <person name="Sun H."/>
            <person name="Tritt A."/>
            <person name="Yoshinaga Y."/>
            <person name="Zwiers L.-H."/>
            <person name="Turgeon B."/>
            <person name="Goodwin S."/>
            <person name="Spatafora J."/>
            <person name="Crous P."/>
            <person name="Grigoriev I."/>
        </authorList>
    </citation>
    <scope>NUCLEOTIDE SEQUENCE</scope>
    <source>
        <strain evidence="12">CBS 627.86</strain>
    </source>
</reference>
<feature type="compositionally biased region" description="Low complexity" evidence="9">
    <location>
        <begin position="612"/>
        <end position="629"/>
    </location>
</feature>
<evidence type="ECO:0000259" key="10">
    <source>
        <dbReference type="SMART" id="SM00249"/>
    </source>
</evidence>
<proteinExistence type="inferred from homology"/>